<dbReference type="Gene3D" id="1.10.1380.10">
    <property type="entry name" value="Neutral endopeptidase , domain2"/>
    <property type="match status" value="1"/>
</dbReference>
<evidence type="ECO:0000256" key="4">
    <source>
        <dbReference type="ARBA" id="ARBA00022723"/>
    </source>
</evidence>
<dbReference type="GO" id="GO:0016485">
    <property type="term" value="P:protein processing"/>
    <property type="evidence" value="ECO:0007669"/>
    <property type="project" value="TreeGrafter"/>
</dbReference>
<dbReference type="PANTHER" id="PTHR11733">
    <property type="entry name" value="ZINC METALLOPROTEASE FAMILY M13 NEPRILYSIN-RELATED"/>
    <property type="match status" value="1"/>
</dbReference>
<dbReference type="PROSITE" id="PS51257">
    <property type="entry name" value="PROKAR_LIPOPROTEIN"/>
    <property type="match status" value="1"/>
</dbReference>
<dbReference type="PANTHER" id="PTHR11733:SF167">
    <property type="entry name" value="FI17812P1-RELATED"/>
    <property type="match status" value="1"/>
</dbReference>
<evidence type="ECO:0000259" key="9">
    <source>
        <dbReference type="Pfam" id="PF05649"/>
    </source>
</evidence>
<comment type="similarity">
    <text evidence="2">Belongs to the peptidase M13 family.</text>
</comment>
<dbReference type="GO" id="GO:0004222">
    <property type="term" value="F:metalloendopeptidase activity"/>
    <property type="evidence" value="ECO:0007669"/>
    <property type="project" value="InterPro"/>
</dbReference>
<sequence length="692" mass="76172">MTHFKRNISMIAVAAVLLAACGEKPKEAGTADKPAAEAAVLVGFDRATMDTSIRPQDDFWSYVNGTWNRTTEIEGEFTSAGVSLELFKAAEENQRLLIEEAAKSLSADKSSEAYKIGAMYSAYMDETAANAKGISPISGDLETIAALSSTADVSAFITKATAAGEGDLIDVQIFPDLKDSTRYLAYFFQDGLTLPDRDYYLKDDNEAFVKARGDLKEYATKLFTLAGDDAETAAKKGEAVLAFETKLAGYHWTAIENRDLEKLYNPRTRDEASEFGANFNWAGFMEGIGAPADLPVVYGQPGFFSGVDAMLGEASLDDWKTYLAFHAIHGAADYLSTDFSDARFDFVGRKLNGRTEQPPRWKRAVREVNGGLGEAVGKLYVEKHFPPEAKAAITDLVGNLRTAFANGIDDLTWMSDVTKKQAHEKLSKFTVKVGYPDVWRDYAALSLSPDDLVGNARAVAKYAYDFEMSKLGKPIDRNEWGMTPQTVNAYYDPTKNEIVFPAAILQPPFFNPAADDAFNYGAIGGVIGHEISHGFDDQGSTFDGDGNMRSWWTDEDRKAFEAQTAKLVGQYDGYEGLPGVNVQGKLTLGENIGDLSGLTAAYRAYKLSLKGQEAPVIDGLTGDQRFFLGWAQAWRAKYRPEALQQRLAADPHSPAYWRANGVVRNMPAFYDAYEVKDGDKLYLPEEERVTIW</sequence>
<protein>
    <submittedName>
        <fullName evidence="10">M13 family peptidase</fullName>
    </submittedName>
</protein>
<reference evidence="10" key="1">
    <citation type="submission" date="2023-01" db="EMBL/GenBank/DDBJ databases">
        <title>The genome sequence of Kordiimonadaceae bacterium 6D33.</title>
        <authorList>
            <person name="Liu Y."/>
        </authorList>
    </citation>
    <scope>NUCLEOTIDE SEQUENCE</scope>
    <source>
        <strain evidence="10">6D33</strain>
    </source>
</reference>
<feature type="domain" description="Peptidase M13 C-terminal" evidence="8">
    <location>
        <begin position="488"/>
        <end position="689"/>
    </location>
</feature>
<dbReference type="CDD" id="cd08662">
    <property type="entry name" value="M13"/>
    <property type="match status" value="1"/>
</dbReference>
<dbReference type="InterPro" id="IPR024079">
    <property type="entry name" value="MetalloPept_cat_dom_sf"/>
</dbReference>
<evidence type="ECO:0000313" key="11">
    <source>
        <dbReference type="Proteomes" id="UP001217500"/>
    </source>
</evidence>
<keyword evidence="3" id="KW-0645">Protease</keyword>
<evidence type="ECO:0000256" key="1">
    <source>
        <dbReference type="ARBA" id="ARBA00001947"/>
    </source>
</evidence>
<accession>A0AAE9XST8</accession>
<evidence type="ECO:0000313" key="10">
    <source>
        <dbReference type="EMBL" id="WCL55732.1"/>
    </source>
</evidence>
<dbReference type="AlphaFoldDB" id="A0AAE9XST8"/>
<dbReference type="InterPro" id="IPR000718">
    <property type="entry name" value="Peptidase_M13"/>
</dbReference>
<dbReference type="InterPro" id="IPR008753">
    <property type="entry name" value="Peptidase_M13_N"/>
</dbReference>
<dbReference type="PRINTS" id="PR00786">
    <property type="entry name" value="NEPRILYSIN"/>
</dbReference>
<keyword evidence="5" id="KW-0378">Hydrolase</keyword>
<dbReference type="InterPro" id="IPR018497">
    <property type="entry name" value="Peptidase_M13_C"/>
</dbReference>
<gene>
    <name evidence="10" type="ORF">PH603_08180</name>
</gene>
<dbReference type="Pfam" id="PF05649">
    <property type="entry name" value="Peptidase_M13_N"/>
    <property type="match status" value="1"/>
</dbReference>
<feature type="domain" description="Peptidase M13 N-terminal" evidence="9">
    <location>
        <begin position="55"/>
        <end position="436"/>
    </location>
</feature>
<dbReference type="InterPro" id="IPR042089">
    <property type="entry name" value="Peptidase_M13_dom_2"/>
</dbReference>
<keyword evidence="7" id="KW-0482">Metalloprotease</keyword>
<keyword evidence="11" id="KW-1185">Reference proteome</keyword>
<proteinExistence type="inferred from homology"/>
<dbReference type="GO" id="GO:0046872">
    <property type="term" value="F:metal ion binding"/>
    <property type="evidence" value="ECO:0007669"/>
    <property type="project" value="UniProtKB-KW"/>
</dbReference>
<organism evidence="10 11">
    <name type="scientific">Gimibacter soli</name>
    <dbReference type="NCBI Taxonomy" id="3024400"/>
    <lineage>
        <taxon>Bacteria</taxon>
        <taxon>Pseudomonadati</taxon>
        <taxon>Pseudomonadota</taxon>
        <taxon>Alphaproteobacteria</taxon>
        <taxon>Kordiimonadales</taxon>
        <taxon>Temperatibacteraceae</taxon>
        <taxon>Gimibacter</taxon>
    </lineage>
</organism>
<keyword evidence="4" id="KW-0479">Metal-binding</keyword>
<evidence type="ECO:0000256" key="3">
    <source>
        <dbReference type="ARBA" id="ARBA00022670"/>
    </source>
</evidence>
<evidence type="ECO:0000256" key="7">
    <source>
        <dbReference type="ARBA" id="ARBA00023049"/>
    </source>
</evidence>
<dbReference type="Proteomes" id="UP001217500">
    <property type="component" value="Chromosome"/>
</dbReference>
<evidence type="ECO:0000259" key="8">
    <source>
        <dbReference type="Pfam" id="PF01431"/>
    </source>
</evidence>
<comment type="cofactor">
    <cofactor evidence="1">
        <name>Zn(2+)</name>
        <dbReference type="ChEBI" id="CHEBI:29105"/>
    </cofactor>
</comment>
<dbReference type="Gene3D" id="3.40.390.10">
    <property type="entry name" value="Collagenase (Catalytic Domain)"/>
    <property type="match status" value="1"/>
</dbReference>
<dbReference type="KEGG" id="gso:PH603_08180"/>
<dbReference type="RefSeq" id="WP_289505589.1">
    <property type="nucleotide sequence ID" value="NZ_CP116805.1"/>
</dbReference>
<name>A0AAE9XST8_9PROT</name>
<evidence type="ECO:0000256" key="5">
    <source>
        <dbReference type="ARBA" id="ARBA00022801"/>
    </source>
</evidence>
<dbReference type="PROSITE" id="PS51885">
    <property type="entry name" value="NEPRILYSIN"/>
    <property type="match status" value="1"/>
</dbReference>
<evidence type="ECO:0000256" key="6">
    <source>
        <dbReference type="ARBA" id="ARBA00022833"/>
    </source>
</evidence>
<dbReference type="GO" id="GO:0005886">
    <property type="term" value="C:plasma membrane"/>
    <property type="evidence" value="ECO:0007669"/>
    <property type="project" value="TreeGrafter"/>
</dbReference>
<keyword evidence="6" id="KW-0862">Zinc</keyword>
<dbReference type="EMBL" id="CP116805">
    <property type="protein sequence ID" value="WCL55732.1"/>
    <property type="molecule type" value="Genomic_DNA"/>
</dbReference>
<evidence type="ECO:0000256" key="2">
    <source>
        <dbReference type="ARBA" id="ARBA00007357"/>
    </source>
</evidence>
<dbReference type="SUPFAM" id="SSF55486">
    <property type="entry name" value="Metalloproteases ('zincins'), catalytic domain"/>
    <property type="match status" value="1"/>
</dbReference>
<dbReference type="Pfam" id="PF01431">
    <property type="entry name" value="Peptidase_M13"/>
    <property type="match status" value="1"/>
</dbReference>